<dbReference type="GO" id="GO:0006260">
    <property type="term" value="P:DNA replication"/>
    <property type="evidence" value="ECO:0007669"/>
    <property type="project" value="UniProtKB-KW"/>
</dbReference>
<dbReference type="PANTHER" id="PTHR32294:SF0">
    <property type="entry name" value="DNA POLYMERASE III SUBUNIT ALPHA"/>
    <property type="match status" value="1"/>
</dbReference>
<keyword evidence="4" id="KW-0235">DNA replication</keyword>
<dbReference type="Pfam" id="PF14579">
    <property type="entry name" value="HHH_6"/>
    <property type="match status" value="1"/>
</dbReference>
<name>H9UCF6_FERPD</name>
<accession>H9UCF6</accession>
<evidence type="ECO:0000256" key="6">
    <source>
        <dbReference type="ARBA" id="ARBA00049244"/>
    </source>
</evidence>
<evidence type="ECO:0000259" key="7">
    <source>
        <dbReference type="Pfam" id="PF07733"/>
    </source>
</evidence>
<dbReference type="KEGG" id="fpe:Ferpe_1094"/>
<dbReference type="PATRIC" id="fig|771875.3.peg.1118"/>
<evidence type="ECO:0000256" key="5">
    <source>
        <dbReference type="ARBA" id="ARBA00022932"/>
    </source>
</evidence>
<dbReference type="InterPro" id="IPR011708">
    <property type="entry name" value="DNA_pol3_alpha_NTPase_dom"/>
</dbReference>
<evidence type="ECO:0000256" key="2">
    <source>
        <dbReference type="ARBA" id="ARBA00022679"/>
    </source>
</evidence>
<dbReference type="HOGENOM" id="CLU_001600_0_1_0"/>
<dbReference type="InterPro" id="IPR029460">
    <property type="entry name" value="DNAPol_HHH"/>
</dbReference>
<keyword evidence="11" id="KW-1185">Reference proteome</keyword>
<evidence type="ECO:0000313" key="11">
    <source>
        <dbReference type="Proteomes" id="UP000007384"/>
    </source>
</evidence>
<evidence type="ECO:0000259" key="9">
    <source>
        <dbReference type="Pfam" id="PF17657"/>
    </source>
</evidence>
<keyword evidence="2" id="KW-0808">Transferase</keyword>
<dbReference type="eggNOG" id="COG0587">
    <property type="taxonomic scope" value="Bacteria"/>
</dbReference>
<feature type="domain" description="DNA polymerase helix-hairpin-helix motif" evidence="8">
    <location>
        <begin position="588"/>
        <end position="672"/>
    </location>
</feature>
<dbReference type="EC" id="2.7.7.7" evidence="1"/>
<dbReference type="Pfam" id="PF17657">
    <property type="entry name" value="DNA_pol3_finger"/>
    <property type="match status" value="1"/>
</dbReference>
<dbReference type="GO" id="GO:0003887">
    <property type="term" value="F:DNA-directed DNA polymerase activity"/>
    <property type="evidence" value="ECO:0007669"/>
    <property type="project" value="UniProtKB-KW"/>
</dbReference>
<feature type="domain" description="Bacterial DNA polymerase III alpha subunit NTPase" evidence="7">
    <location>
        <begin position="291"/>
        <end position="343"/>
    </location>
</feature>
<dbReference type="GO" id="GO:0008408">
    <property type="term" value="F:3'-5' exonuclease activity"/>
    <property type="evidence" value="ECO:0007669"/>
    <property type="project" value="InterPro"/>
</dbReference>
<keyword evidence="5" id="KW-0239">DNA-directed DNA polymerase</keyword>
<organism evidence="10 11">
    <name type="scientific">Fervidobacterium pennivorans (strain DSM 9078 / Ven5)</name>
    <dbReference type="NCBI Taxonomy" id="771875"/>
    <lineage>
        <taxon>Bacteria</taxon>
        <taxon>Thermotogati</taxon>
        <taxon>Thermotogota</taxon>
        <taxon>Thermotogae</taxon>
        <taxon>Thermotogales</taxon>
        <taxon>Fervidobacteriaceae</taxon>
        <taxon>Fervidobacterium</taxon>
    </lineage>
</organism>
<reference evidence="10" key="1">
    <citation type="submission" date="2012-03" db="EMBL/GenBank/DDBJ databases">
        <title>Complete sequence of Fervidobacterium pennivorans DSM 9078.</title>
        <authorList>
            <consortium name="US DOE Joint Genome Institute"/>
            <person name="Lucas S."/>
            <person name="Han J."/>
            <person name="Lapidus A."/>
            <person name="Cheng J.-F."/>
            <person name="Goodwin L."/>
            <person name="Pitluck S."/>
            <person name="Peters L."/>
            <person name="Ovchinnikova G."/>
            <person name="Lu M."/>
            <person name="Detter J.C."/>
            <person name="Han C."/>
            <person name="Tapia R."/>
            <person name="Land M."/>
            <person name="Hauser L."/>
            <person name="Kyrpides N."/>
            <person name="Ivanova N."/>
            <person name="Pagani I."/>
            <person name="Noll K.M."/>
            <person name="Woyke T."/>
        </authorList>
    </citation>
    <scope>NUCLEOTIDE SEQUENCE</scope>
    <source>
        <strain evidence="10">DSM 9078</strain>
    </source>
</reference>
<gene>
    <name evidence="10" type="ordered locus">Ferpe_1094</name>
</gene>
<sequence>MIKFEELFKWCLENGFDQVVLSDTTFSGVVKFLQTATIYKVKGIVGLRVGIDTYIAKDTNDLKKMFSVYNDYGKTPELVEFLKHNFESISQPPIYYLPGQEDYFKALVEYFGKAPEGVSLVTDFKGFELKVRGEFRYDLKSTQTLHYEKSKDVLLELLENEKEYYDRLKHEIELVKKFGFEGYFYTIKRIVDLARENNIEVGPGRGSAVGSLLAYRLGITKVNPMEFGLLFERFLNEGRRDYPDIDLDVEDIQRQRLISILREEFANVYNISAFATMPEKVLNEYGPLSDYLSDIPVQRTTHAAGVIISTTPMNLPLAPGTETVEWDMKDLEKLGYVKFDILGLKTLTILKYIKEEAKRLWNFSVGSKNGELDDLYEMIPEFEKTGEGKKTYKYISVGFTDNIFQLDSFIGKQVVRDLKPSKFEELVLAISLNRPGPIKAGVTREIRQLKLKKELKFKVPQLSDTYGFPIYQEQVMKIAMDLAGLTSVQADELRKAIAKKDVSKVREIYETLTNKLVEIYGSEGKELARVILSLGEYAFNKSHAVAYAHITYLMAYFKINYPKLFYDVYLKYDTTILPTAVYNLQALGFTIRPPKVNIGSLPAQSNRKAEEKTYVMPLYVVPGISPEKAEILQNQTFNSFEEFVEKSGFSLSTIEALIKIGTFDEIFGSRRKAIQKLRSLKSGINPEVVKIGSKLFGKVIQKEEIKVEDDWERTQMEYDILKIALTPPTKIENLLAPFSLAYALQLPFGIHVAVRAGFGTDGKSVFKAHIPDGEYTLIYPNTYELGKLKIDYVLDEEPLKSEISKTTAGNGYERIVLPNGEIIQNARPLKNSFRTLFVRS</sequence>
<dbReference type="Proteomes" id="UP000007384">
    <property type="component" value="Chromosome"/>
</dbReference>
<evidence type="ECO:0000256" key="3">
    <source>
        <dbReference type="ARBA" id="ARBA00022695"/>
    </source>
</evidence>
<proteinExistence type="predicted"/>
<dbReference type="InterPro" id="IPR040982">
    <property type="entry name" value="DNA_pol3_finger"/>
</dbReference>
<evidence type="ECO:0000313" key="10">
    <source>
        <dbReference type="EMBL" id="AFG35199.1"/>
    </source>
</evidence>
<dbReference type="InterPro" id="IPR004805">
    <property type="entry name" value="DnaE2/DnaE/PolC"/>
</dbReference>
<evidence type="ECO:0000256" key="1">
    <source>
        <dbReference type="ARBA" id="ARBA00012417"/>
    </source>
</evidence>
<dbReference type="PANTHER" id="PTHR32294">
    <property type="entry name" value="DNA POLYMERASE III SUBUNIT ALPHA"/>
    <property type="match status" value="1"/>
</dbReference>
<evidence type="ECO:0000256" key="4">
    <source>
        <dbReference type="ARBA" id="ARBA00022705"/>
    </source>
</evidence>
<feature type="domain" description="Bacterial DNA polymerase III alpha subunit NTPase" evidence="7">
    <location>
        <begin position="159"/>
        <end position="281"/>
    </location>
</feature>
<dbReference type="EMBL" id="CP003260">
    <property type="protein sequence ID" value="AFG35199.1"/>
    <property type="molecule type" value="Genomic_DNA"/>
</dbReference>
<evidence type="ECO:0000259" key="8">
    <source>
        <dbReference type="Pfam" id="PF14579"/>
    </source>
</evidence>
<comment type="catalytic activity">
    <reaction evidence="6">
        <text>DNA(n) + a 2'-deoxyribonucleoside 5'-triphosphate = DNA(n+1) + diphosphate</text>
        <dbReference type="Rhea" id="RHEA:22508"/>
        <dbReference type="Rhea" id="RHEA-COMP:17339"/>
        <dbReference type="Rhea" id="RHEA-COMP:17340"/>
        <dbReference type="ChEBI" id="CHEBI:33019"/>
        <dbReference type="ChEBI" id="CHEBI:61560"/>
        <dbReference type="ChEBI" id="CHEBI:173112"/>
        <dbReference type="EC" id="2.7.7.7"/>
    </reaction>
</comment>
<feature type="domain" description="DNA polymerase III alpha subunit finger" evidence="9">
    <location>
        <begin position="388"/>
        <end position="517"/>
    </location>
</feature>
<dbReference type="STRING" id="771875.Ferpe_1094"/>
<keyword evidence="3" id="KW-0548">Nucleotidyltransferase</keyword>
<dbReference type="Pfam" id="PF07733">
    <property type="entry name" value="DNA_pol3_alpha"/>
    <property type="match status" value="2"/>
</dbReference>
<dbReference type="AlphaFoldDB" id="H9UCF6"/>
<protein>
    <recommendedName>
        <fullName evidence="1">DNA-directed DNA polymerase</fullName>
        <ecNumber evidence="1">2.7.7.7</ecNumber>
    </recommendedName>
</protein>